<dbReference type="InterPro" id="IPR000644">
    <property type="entry name" value="CBS_dom"/>
</dbReference>
<gene>
    <name evidence="4" type="ORF">LIER_19367</name>
</gene>
<sequence length="410" mass="44999">MAISFLKNRVISELCLGKPVINSTVTSRTSIKEVLTLLKGSGYSISHVSVWSCVACDDDHHDFPHSCVAKISMADVICYLCKKENLSNPLEALEAPVSTLLPQVNGIVSHLEPNSSLLEAIDCILEGSQNLVIPIREHPISKSMREFLEKDSPPGALPLYDSKEYCWLTQEDIARFLLNSIGVFSPLPTFTIESLNIIDREVMSIHYDDPVSLALNSISCSITEQTCVAVVDDDKRLIGEISPYTLASCDETVAAAMMTLSAGDLMAYIDCGGPPDGLVQLVKTRLEEKGLDEMLKVVNELSSSHASSSLSSFSSSSCSSDDESGSSSSRNSYSFNRSSSTRRSEAIMCFRWSSLVAVMVQALAHRVSYIWVVKDDQTLVGIVTFQEIFKVFRSLAGGRHKQEMENPFKQ</sequence>
<keyword evidence="5" id="KW-1185">Reference proteome</keyword>
<dbReference type="GO" id="GO:0016301">
    <property type="term" value="F:kinase activity"/>
    <property type="evidence" value="ECO:0007669"/>
    <property type="project" value="UniProtKB-KW"/>
</dbReference>
<organism evidence="4 5">
    <name type="scientific">Lithospermum erythrorhizon</name>
    <name type="common">Purple gromwell</name>
    <name type="synonym">Lithospermum officinale var. erythrorhizon</name>
    <dbReference type="NCBI Taxonomy" id="34254"/>
    <lineage>
        <taxon>Eukaryota</taxon>
        <taxon>Viridiplantae</taxon>
        <taxon>Streptophyta</taxon>
        <taxon>Embryophyta</taxon>
        <taxon>Tracheophyta</taxon>
        <taxon>Spermatophyta</taxon>
        <taxon>Magnoliopsida</taxon>
        <taxon>eudicotyledons</taxon>
        <taxon>Gunneridae</taxon>
        <taxon>Pentapetalae</taxon>
        <taxon>asterids</taxon>
        <taxon>lamiids</taxon>
        <taxon>Boraginales</taxon>
        <taxon>Boraginaceae</taxon>
        <taxon>Boraginoideae</taxon>
        <taxon>Lithospermeae</taxon>
        <taxon>Lithospermum</taxon>
    </lineage>
</organism>
<keyword evidence="4" id="KW-0808">Transferase</keyword>
<evidence type="ECO:0000256" key="1">
    <source>
        <dbReference type="ARBA" id="ARBA00022737"/>
    </source>
</evidence>
<comment type="caution">
    <text evidence="4">The sequence shown here is derived from an EMBL/GenBank/DDBJ whole genome shotgun (WGS) entry which is preliminary data.</text>
</comment>
<dbReference type="AlphaFoldDB" id="A0AAV3QHG9"/>
<dbReference type="GO" id="GO:0005634">
    <property type="term" value="C:nucleus"/>
    <property type="evidence" value="ECO:0007669"/>
    <property type="project" value="TreeGrafter"/>
</dbReference>
<dbReference type="GO" id="GO:0005737">
    <property type="term" value="C:cytoplasm"/>
    <property type="evidence" value="ECO:0007669"/>
    <property type="project" value="TreeGrafter"/>
</dbReference>
<name>A0AAV3QHG9_LITER</name>
<protein>
    <submittedName>
        <fullName evidence="4">Kinase modulator</fullName>
    </submittedName>
</protein>
<dbReference type="Pfam" id="PF00571">
    <property type="entry name" value="CBS"/>
    <property type="match status" value="1"/>
</dbReference>
<keyword evidence="2" id="KW-0129">CBS domain</keyword>
<reference evidence="4 5" key="1">
    <citation type="submission" date="2024-01" db="EMBL/GenBank/DDBJ databases">
        <title>The complete chloroplast genome sequence of Lithospermum erythrorhizon: insights into the phylogenetic relationship among Boraginaceae species and the maternal lineages of purple gromwells.</title>
        <authorList>
            <person name="Okada T."/>
            <person name="Watanabe K."/>
        </authorList>
    </citation>
    <scope>NUCLEOTIDE SEQUENCE [LARGE SCALE GENOMIC DNA]</scope>
</reference>
<keyword evidence="1" id="KW-0677">Repeat</keyword>
<dbReference type="InterPro" id="IPR046342">
    <property type="entry name" value="CBS_dom_sf"/>
</dbReference>
<evidence type="ECO:0000259" key="3">
    <source>
        <dbReference type="Pfam" id="PF00571"/>
    </source>
</evidence>
<accession>A0AAV3QHG9</accession>
<dbReference type="InterPro" id="IPR050511">
    <property type="entry name" value="AMPK_gamma/SDS23_families"/>
</dbReference>
<feature type="domain" description="CBS" evidence="3">
    <location>
        <begin position="363"/>
        <end position="392"/>
    </location>
</feature>
<evidence type="ECO:0000313" key="4">
    <source>
        <dbReference type="EMBL" id="GAA0163522.1"/>
    </source>
</evidence>
<keyword evidence="4" id="KW-0418">Kinase</keyword>
<evidence type="ECO:0000313" key="5">
    <source>
        <dbReference type="Proteomes" id="UP001454036"/>
    </source>
</evidence>
<dbReference type="PANTHER" id="PTHR13780">
    <property type="entry name" value="AMP-ACTIVATED PROTEIN KINASE, GAMMA REGULATORY SUBUNIT"/>
    <property type="match status" value="1"/>
</dbReference>
<evidence type="ECO:0000256" key="2">
    <source>
        <dbReference type="ARBA" id="ARBA00023122"/>
    </source>
</evidence>
<dbReference type="SUPFAM" id="SSF54631">
    <property type="entry name" value="CBS-domain pair"/>
    <property type="match status" value="1"/>
</dbReference>
<dbReference type="Proteomes" id="UP001454036">
    <property type="component" value="Unassembled WGS sequence"/>
</dbReference>
<proteinExistence type="predicted"/>
<dbReference type="PANTHER" id="PTHR13780:SF39">
    <property type="entry name" value="CBS DOMAIN-CONTAINING PROTEIN CBSX5-LIKE"/>
    <property type="match status" value="1"/>
</dbReference>
<dbReference type="Gene3D" id="3.10.580.10">
    <property type="entry name" value="CBS-domain"/>
    <property type="match status" value="1"/>
</dbReference>
<dbReference type="EMBL" id="BAABME010004776">
    <property type="protein sequence ID" value="GAA0163522.1"/>
    <property type="molecule type" value="Genomic_DNA"/>
</dbReference>